<accession>A0A4Z2IGK3</accession>
<proteinExistence type="predicted"/>
<dbReference type="EMBL" id="SRLO01000086">
    <property type="protein sequence ID" value="TNN77136.1"/>
    <property type="molecule type" value="Genomic_DNA"/>
</dbReference>
<reference evidence="1 2" key="1">
    <citation type="submission" date="2019-03" db="EMBL/GenBank/DDBJ databases">
        <title>First draft genome of Liparis tanakae, snailfish: a comprehensive survey of snailfish specific genes.</title>
        <authorList>
            <person name="Kim W."/>
            <person name="Song I."/>
            <person name="Jeong J.-H."/>
            <person name="Kim D."/>
            <person name="Kim S."/>
            <person name="Ryu S."/>
            <person name="Song J.Y."/>
            <person name="Lee S.K."/>
        </authorList>
    </citation>
    <scope>NUCLEOTIDE SEQUENCE [LARGE SCALE GENOMIC DNA]</scope>
    <source>
        <tissue evidence="1">Muscle</tissue>
    </source>
</reference>
<keyword evidence="2" id="KW-1185">Reference proteome</keyword>
<gene>
    <name evidence="1" type="ORF">EYF80_012605</name>
</gene>
<evidence type="ECO:0000313" key="1">
    <source>
        <dbReference type="EMBL" id="TNN77136.1"/>
    </source>
</evidence>
<organism evidence="1 2">
    <name type="scientific">Liparis tanakae</name>
    <name type="common">Tanaka's snailfish</name>
    <dbReference type="NCBI Taxonomy" id="230148"/>
    <lineage>
        <taxon>Eukaryota</taxon>
        <taxon>Metazoa</taxon>
        <taxon>Chordata</taxon>
        <taxon>Craniata</taxon>
        <taxon>Vertebrata</taxon>
        <taxon>Euteleostomi</taxon>
        <taxon>Actinopterygii</taxon>
        <taxon>Neopterygii</taxon>
        <taxon>Teleostei</taxon>
        <taxon>Neoteleostei</taxon>
        <taxon>Acanthomorphata</taxon>
        <taxon>Eupercaria</taxon>
        <taxon>Perciformes</taxon>
        <taxon>Cottioidei</taxon>
        <taxon>Cottales</taxon>
        <taxon>Liparidae</taxon>
        <taxon>Liparis</taxon>
    </lineage>
</organism>
<comment type="caution">
    <text evidence="1">The sequence shown here is derived from an EMBL/GenBank/DDBJ whole genome shotgun (WGS) entry which is preliminary data.</text>
</comment>
<name>A0A4Z2IGK3_9TELE</name>
<dbReference type="AlphaFoldDB" id="A0A4Z2IGK3"/>
<dbReference type="Proteomes" id="UP000314294">
    <property type="component" value="Unassembled WGS sequence"/>
</dbReference>
<protein>
    <submittedName>
        <fullName evidence="1">Uncharacterized protein</fullName>
    </submittedName>
</protein>
<evidence type="ECO:0000313" key="2">
    <source>
        <dbReference type="Proteomes" id="UP000314294"/>
    </source>
</evidence>
<sequence length="66" mass="7190">MVVYGSERDQTASEHEYIKVVDVTALAKISPTNPNSIQSQNSLYIAVETSRKGEPRGGVANLIIKD</sequence>